<evidence type="ECO:0000313" key="3">
    <source>
        <dbReference type="EMBL" id="OGZ53077.1"/>
    </source>
</evidence>
<proteinExistence type="predicted"/>
<dbReference type="Gene3D" id="3.30.700.10">
    <property type="entry name" value="Glycoprotein, Type 4 Pilin"/>
    <property type="match status" value="1"/>
</dbReference>
<protein>
    <recommendedName>
        <fullName evidence="5">Type II secretion system protein GspG C-terminal domain-containing protein</fullName>
    </recommendedName>
</protein>
<sequence length="145" mass="15921">MFWSSLRLLGQNCEKHRKEVMQIKTNRQSGFSLLGITFAVVIVGLLAAIVISNFVVARERAQLNSIVTNLRITEGAKEQWRIDHKKATGDTPSPHDLGQYCKDGAYPPATVVGEIYNINAIGITATAKIPVRLRKYSAGSVVTIP</sequence>
<dbReference type="EMBL" id="MHNW01000031">
    <property type="protein sequence ID" value="OGZ53077.1"/>
    <property type="molecule type" value="Genomic_DNA"/>
</dbReference>
<name>A0A1G2GS78_9BACT</name>
<evidence type="ECO:0008006" key="5">
    <source>
        <dbReference type="Google" id="ProtNLM"/>
    </source>
</evidence>
<dbReference type="GO" id="GO:0015628">
    <property type="term" value="P:protein secretion by the type II secretion system"/>
    <property type="evidence" value="ECO:0007669"/>
    <property type="project" value="InterPro"/>
</dbReference>
<comment type="caution">
    <text evidence="3">The sequence shown here is derived from an EMBL/GenBank/DDBJ whole genome shotgun (WGS) entry which is preliminary data.</text>
</comment>
<dbReference type="STRING" id="1802126.A3B25_03385"/>
<dbReference type="InterPro" id="IPR000983">
    <property type="entry name" value="Bac_GSPG_pilin"/>
</dbReference>
<organism evidence="3 4">
    <name type="scientific">Candidatus Ryanbacteria bacterium RIFCSPLOWO2_01_FULL_48_26</name>
    <dbReference type="NCBI Taxonomy" id="1802126"/>
    <lineage>
        <taxon>Bacteria</taxon>
        <taxon>Candidatus Ryaniibacteriota</taxon>
    </lineage>
</organism>
<dbReference type="InterPro" id="IPR045584">
    <property type="entry name" value="Pilin-like"/>
</dbReference>
<keyword evidence="2" id="KW-0812">Transmembrane</keyword>
<evidence type="ECO:0000256" key="1">
    <source>
        <dbReference type="ARBA" id="ARBA00022481"/>
    </source>
</evidence>
<feature type="transmembrane region" description="Helical" evidence="2">
    <location>
        <begin position="31"/>
        <end position="56"/>
    </location>
</feature>
<dbReference type="PRINTS" id="PR00813">
    <property type="entry name" value="BCTERIALGSPG"/>
</dbReference>
<dbReference type="GO" id="GO:0015627">
    <property type="term" value="C:type II protein secretion system complex"/>
    <property type="evidence" value="ECO:0007669"/>
    <property type="project" value="InterPro"/>
</dbReference>
<dbReference type="AlphaFoldDB" id="A0A1G2GS78"/>
<accession>A0A1G2GS78</accession>
<evidence type="ECO:0000256" key="2">
    <source>
        <dbReference type="SAM" id="Phobius"/>
    </source>
</evidence>
<dbReference type="SUPFAM" id="SSF54523">
    <property type="entry name" value="Pili subunits"/>
    <property type="match status" value="1"/>
</dbReference>
<evidence type="ECO:0000313" key="4">
    <source>
        <dbReference type="Proteomes" id="UP000179106"/>
    </source>
</evidence>
<keyword evidence="2" id="KW-0472">Membrane</keyword>
<dbReference type="Proteomes" id="UP000179106">
    <property type="component" value="Unassembled WGS sequence"/>
</dbReference>
<keyword evidence="1" id="KW-0488">Methylation</keyword>
<keyword evidence="2" id="KW-1133">Transmembrane helix</keyword>
<reference evidence="3 4" key="1">
    <citation type="journal article" date="2016" name="Nat. Commun.">
        <title>Thousands of microbial genomes shed light on interconnected biogeochemical processes in an aquifer system.</title>
        <authorList>
            <person name="Anantharaman K."/>
            <person name="Brown C.T."/>
            <person name="Hug L.A."/>
            <person name="Sharon I."/>
            <person name="Castelle C.J."/>
            <person name="Probst A.J."/>
            <person name="Thomas B.C."/>
            <person name="Singh A."/>
            <person name="Wilkins M.J."/>
            <person name="Karaoz U."/>
            <person name="Brodie E.L."/>
            <person name="Williams K.H."/>
            <person name="Hubbard S.S."/>
            <person name="Banfield J.F."/>
        </authorList>
    </citation>
    <scope>NUCLEOTIDE SEQUENCE [LARGE SCALE GENOMIC DNA]</scope>
</reference>
<gene>
    <name evidence="3" type="ORF">A3B25_03385</name>
</gene>